<keyword evidence="1" id="KW-0472">Membrane</keyword>
<dbReference type="EMBL" id="QRVZ01000064">
    <property type="protein sequence ID" value="RGS77107.1"/>
    <property type="molecule type" value="Genomic_DNA"/>
</dbReference>
<feature type="transmembrane region" description="Helical" evidence="1">
    <location>
        <begin position="143"/>
        <end position="162"/>
    </location>
</feature>
<feature type="transmembrane region" description="Helical" evidence="1">
    <location>
        <begin position="12"/>
        <end position="31"/>
    </location>
</feature>
<evidence type="ECO:0000313" key="3">
    <source>
        <dbReference type="Proteomes" id="UP000266492"/>
    </source>
</evidence>
<dbReference type="Proteomes" id="UP000266492">
    <property type="component" value="Unassembled WGS sequence"/>
</dbReference>
<protein>
    <submittedName>
        <fullName evidence="2">Uncharacterized protein</fullName>
    </submittedName>
</protein>
<dbReference type="RefSeq" id="WP_118419422.1">
    <property type="nucleotide sequence ID" value="NZ_QRVZ01000064.1"/>
</dbReference>
<keyword evidence="1" id="KW-0812">Transmembrane</keyword>
<reference evidence="2 3" key="1">
    <citation type="submission" date="2018-08" db="EMBL/GenBank/DDBJ databases">
        <title>A genome reference for cultivated species of the human gut microbiota.</title>
        <authorList>
            <person name="Zou Y."/>
            <person name="Xue W."/>
            <person name="Luo G."/>
        </authorList>
    </citation>
    <scope>NUCLEOTIDE SEQUENCE [LARGE SCALE GENOMIC DNA]</scope>
    <source>
        <strain evidence="2 3">AF20-9LB</strain>
    </source>
</reference>
<gene>
    <name evidence="2" type="ORF">DWX70_27375</name>
</gene>
<organism evidence="2 3">
    <name type="scientific">Bacteroides ovatus</name>
    <dbReference type="NCBI Taxonomy" id="28116"/>
    <lineage>
        <taxon>Bacteria</taxon>
        <taxon>Pseudomonadati</taxon>
        <taxon>Bacteroidota</taxon>
        <taxon>Bacteroidia</taxon>
        <taxon>Bacteroidales</taxon>
        <taxon>Bacteroidaceae</taxon>
        <taxon>Bacteroides</taxon>
    </lineage>
</organism>
<evidence type="ECO:0000313" key="2">
    <source>
        <dbReference type="EMBL" id="RGS77107.1"/>
    </source>
</evidence>
<feature type="transmembrane region" description="Helical" evidence="1">
    <location>
        <begin position="37"/>
        <end position="57"/>
    </location>
</feature>
<feature type="transmembrane region" description="Helical" evidence="1">
    <location>
        <begin position="69"/>
        <end position="89"/>
    </location>
</feature>
<sequence length="167" mass="18840">MEQSNIAYNGNSFLIWGYSTVFFSLLVFMCLKLTADELYYCLYAGVPISANIITRLIQKSNSKSRTENLINKVWALFGGLTLFLCIGRYYYTFPLFAFISSLMGVETIVTGIIIKYRIVVVLGLVGIVGMMSLLLISGYEQNLIITVVFFFISVIPGHIINCRNIRI</sequence>
<proteinExistence type="predicted"/>
<keyword evidence="1" id="KW-1133">Transmembrane helix</keyword>
<feature type="transmembrane region" description="Helical" evidence="1">
    <location>
        <begin position="95"/>
        <end position="114"/>
    </location>
</feature>
<name>A0A395VSW5_BACOV</name>
<accession>A0A395VSW5</accession>
<evidence type="ECO:0000256" key="1">
    <source>
        <dbReference type="SAM" id="Phobius"/>
    </source>
</evidence>
<feature type="transmembrane region" description="Helical" evidence="1">
    <location>
        <begin position="119"/>
        <end position="137"/>
    </location>
</feature>
<comment type="caution">
    <text evidence="2">The sequence shown here is derived from an EMBL/GenBank/DDBJ whole genome shotgun (WGS) entry which is preliminary data.</text>
</comment>
<dbReference type="AlphaFoldDB" id="A0A395VSW5"/>